<reference evidence="8 9" key="1">
    <citation type="submission" date="2015-10" db="EMBL/GenBank/DDBJ databases">
        <title>Corynebacteirum lowii and Corynebacterium oculi species nova, derived from human clinical disease and and emended description of Corynebacterium mastiditis.</title>
        <authorList>
            <person name="Bernard K."/>
            <person name="Pacheco A.L."/>
            <person name="Mcdougall C."/>
            <person name="Burtx T."/>
            <person name="Weibe D."/>
            <person name="Tyler S."/>
            <person name="Olson A.B."/>
            <person name="Cnockaert M."/>
            <person name="Eguchi H."/>
            <person name="Kuwahara T."/>
            <person name="Nakayama-Imaohji H."/>
            <person name="Boudewijins M."/>
            <person name="Van Hoecke F."/>
            <person name="Bernier A.-M."/>
            <person name="Vandamme P."/>
        </authorList>
    </citation>
    <scope>NUCLEOTIDE SEQUENCE [LARGE SCALE GENOMIC DNA]</scope>
    <source>
        <strain evidence="8 9">NML 130206</strain>
    </source>
</reference>
<evidence type="ECO:0000256" key="2">
    <source>
        <dbReference type="ARBA" id="ARBA00022448"/>
    </source>
</evidence>
<proteinExistence type="predicted"/>
<dbReference type="PROSITE" id="PS00371">
    <property type="entry name" value="PTS_EIIA_TYPE_1_HIS"/>
    <property type="match status" value="1"/>
</dbReference>
<dbReference type="GO" id="GO:0016301">
    <property type="term" value="F:kinase activity"/>
    <property type="evidence" value="ECO:0007669"/>
    <property type="project" value="UniProtKB-KW"/>
</dbReference>
<keyword evidence="4" id="KW-0808">Transferase</keyword>
<keyword evidence="5" id="KW-0598">Phosphotransferase system</keyword>
<evidence type="ECO:0000256" key="1">
    <source>
        <dbReference type="ARBA" id="ARBA00004496"/>
    </source>
</evidence>
<dbReference type="PANTHER" id="PTHR45008:SF1">
    <property type="entry name" value="PTS SYSTEM GLUCOSE-SPECIFIC EIIA COMPONENT"/>
    <property type="match status" value="1"/>
</dbReference>
<keyword evidence="2" id="KW-0813">Transport</keyword>
<accession>A0A0Q0YUE2</accession>
<evidence type="ECO:0000313" key="9">
    <source>
        <dbReference type="Proteomes" id="UP000050488"/>
    </source>
</evidence>
<evidence type="ECO:0000313" key="8">
    <source>
        <dbReference type="EMBL" id="KQB85979.1"/>
    </source>
</evidence>
<dbReference type="NCBIfam" id="TIGR00830">
    <property type="entry name" value="PTBA"/>
    <property type="match status" value="1"/>
</dbReference>
<dbReference type="InterPro" id="IPR011055">
    <property type="entry name" value="Dup_hybrid_motif"/>
</dbReference>
<evidence type="ECO:0000256" key="6">
    <source>
        <dbReference type="ARBA" id="ARBA00022777"/>
    </source>
</evidence>
<dbReference type="Gene3D" id="2.70.70.10">
    <property type="entry name" value="Glucose Permease (Domain IIA)"/>
    <property type="match status" value="1"/>
</dbReference>
<dbReference type="PANTHER" id="PTHR45008">
    <property type="entry name" value="PTS SYSTEM GLUCOSE-SPECIFIC EIIA COMPONENT"/>
    <property type="match status" value="1"/>
</dbReference>
<evidence type="ECO:0000256" key="4">
    <source>
        <dbReference type="ARBA" id="ARBA00022679"/>
    </source>
</evidence>
<dbReference type="GO" id="GO:0009401">
    <property type="term" value="P:phosphoenolpyruvate-dependent sugar phosphotransferase system"/>
    <property type="evidence" value="ECO:0007669"/>
    <property type="project" value="UniProtKB-KW"/>
</dbReference>
<gene>
    <name evidence="8" type="primary">ptsG_1</name>
    <name evidence="8" type="ORF">Clow_01721</name>
</gene>
<evidence type="ECO:0000259" key="7">
    <source>
        <dbReference type="PROSITE" id="PS51093"/>
    </source>
</evidence>
<keyword evidence="9" id="KW-1185">Reference proteome</keyword>
<dbReference type="AlphaFoldDB" id="A0A0Q0YUE2"/>
<dbReference type="Pfam" id="PF00358">
    <property type="entry name" value="PTS_EIIA_1"/>
    <property type="match status" value="1"/>
</dbReference>
<comment type="subcellular location">
    <subcellularLocation>
        <location evidence="1">Cytoplasm</location>
    </subcellularLocation>
</comment>
<dbReference type="InterPro" id="IPR001127">
    <property type="entry name" value="PTS_EIIA_1_perm"/>
</dbReference>
<dbReference type="PROSITE" id="PS51093">
    <property type="entry name" value="PTS_EIIA_TYPE_1"/>
    <property type="match status" value="1"/>
</dbReference>
<dbReference type="GO" id="GO:0005737">
    <property type="term" value="C:cytoplasm"/>
    <property type="evidence" value="ECO:0007669"/>
    <property type="project" value="UniProtKB-SubCell"/>
</dbReference>
<evidence type="ECO:0000256" key="3">
    <source>
        <dbReference type="ARBA" id="ARBA00022597"/>
    </source>
</evidence>
<feature type="domain" description="PTS EIIA type-1" evidence="7">
    <location>
        <begin position="21"/>
        <end position="126"/>
    </location>
</feature>
<name>A0A0Q0YUE2_9CORY</name>
<keyword evidence="6" id="KW-0418">Kinase</keyword>
<dbReference type="PATRIC" id="fig|1544413.3.peg.1730"/>
<dbReference type="Proteomes" id="UP000050488">
    <property type="component" value="Unassembled WGS sequence"/>
</dbReference>
<dbReference type="STRING" id="1544413.Clow_01721"/>
<dbReference type="RefSeq" id="WP_055178314.1">
    <property type="nucleotide sequence ID" value="NZ_JAUSQY010000001.1"/>
</dbReference>
<dbReference type="SUPFAM" id="SSF51261">
    <property type="entry name" value="Duplicated hybrid motif"/>
    <property type="match status" value="1"/>
</dbReference>
<dbReference type="OrthoDB" id="9797715at2"/>
<comment type="caution">
    <text evidence="8">The sequence shown here is derived from an EMBL/GenBank/DDBJ whole genome shotgun (WGS) entry which is preliminary data.</text>
</comment>
<organism evidence="8 9">
    <name type="scientific">Corynebacterium lowii</name>
    <dbReference type="NCBI Taxonomy" id="1544413"/>
    <lineage>
        <taxon>Bacteria</taxon>
        <taxon>Bacillati</taxon>
        <taxon>Actinomycetota</taxon>
        <taxon>Actinomycetes</taxon>
        <taxon>Mycobacteriales</taxon>
        <taxon>Corynebacteriaceae</taxon>
        <taxon>Corynebacterium</taxon>
    </lineage>
</organism>
<dbReference type="InterPro" id="IPR050890">
    <property type="entry name" value="PTS_EIIA_component"/>
</dbReference>
<dbReference type="EMBL" id="LKEV01000005">
    <property type="protein sequence ID" value="KQB85979.1"/>
    <property type="molecule type" value="Genomic_DNA"/>
</dbReference>
<keyword evidence="3" id="KW-0762">Sugar transport</keyword>
<protein>
    <submittedName>
        <fullName evidence="8">PTS system glucose-specific EIICBA component</fullName>
    </submittedName>
</protein>
<evidence type="ECO:0000256" key="5">
    <source>
        <dbReference type="ARBA" id="ARBA00022683"/>
    </source>
</evidence>
<sequence length="149" mass="14946">MSSKVQAPLAGAVIPMSEVKDEVFASGMVGAGVAVVPEATGTHTVVAPLDGTLQQVLPHAFIVLHESGAGVLVHVGIDTVELEGKGFEVHKAKGEAVRAGEPVVTIDAAAVSAAGYDLTCPVVAMQGTLGEVTSATQVNAGDTLYEVSA</sequence>